<dbReference type="InterPro" id="IPR001810">
    <property type="entry name" value="F-box_dom"/>
</dbReference>
<evidence type="ECO:0000259" key="1">
    <source>
        <dbReference type="PROSITE" id="PS50181"/>
    </source>
</evidence>
<dbReference type="KEGG" id="crq:GCK72_004923"/>
<proteinExistence type="predicted"/>
<dbReference type="GeneID" id="9821671"/>
<evidence type="ECO:0000313" key="3">
    <source>
        <dbReference type="Proteomes" id="UP000483820"/>
    </source>
</evidence>
<feature type="domain" description="F-box" evidence="1">
    <location>
        <begin position="3"/>
        <end position="52"/>
    </location>
</feature>
<evidence type="ECO:0000313" key="2">
    <source>
        <dbReference type="EMBL" id="KAF1764972.1"/>
    </source>
</evidence>
<dbReference type="PROSITE" id="PS50181">
    <property type="entry name" value="FBOX"/>
    <property type="match status" value="1"/>
</dbReference>
<protein>
    <recommendedName>
        <fullName evidence="1">F-box domain-containing protein</fullName>
    </recommendedName>
</protein>
<dbReference type="AlphaFoldDB" id="A0A6A5HFM6"/>
<name>A0A6A5HFM6_CAERE</name>
<dbReference type="PANTHER" id="PTHR21503">
    <property type="entry name" value="F-BOX-CONTAINING HYPOTHETICAL PROTEIN C.ELEGANS"/>
    <property type="match status" value="1"/>
</dbReference>
<reference evidence="2 3" key="1">
    <citation type="submission" date="2019-12" db="EMBL/GenBank/DDBJ databases">
        <title>Chromosome-level assembly of the Caenorhabditis remanei genome.</title>
        <authorList>
            <person name="Teterina A.A."/>
            <person name="Willis J.H."/>
            <person name="Phillips P.C."/>
        </authorList>
    </citation>
    <scope>NUCLEOTIDE SEQUENCE [LARGE SCALE GENOMIC DNA]</scope>
    <source>
        <strain evidence="2 3">PX506</strain>
        <tissue evidence="2">Whole organism</tissue>
    </source>
</reference>
<dbReference type="PANTHER" id="PTHR21503:SF8">
    <property type="entry name" value="F-BOX ASSOCIATED DOMAIN-CONTAINING PROTEIN-RELATED"/>
    <property type="match status" value="1"/>
</dbReference>
<comment type="caution">
    <text evidence="2">The sequence shown here is derived from an EMBL/GenBank/DDBJ whole genome shotgun (WGS) entry which is preliminary data.</text>
</comment>
<sequence>MSPLPILNLPDSAADLVVKLLDFREKVKLCMSSKRSAKVVKRAKVKVNYINTHMEETSSHTFIYETELPGGNDLGAFFYSKKSEFLKSSERHYNREVVNPIQENISHARRLLETFEVKQLRYSVCVKNKKSEILKEYLTRVVAMDYDSIDFSGMMFYEEGNVPLDTEDLSLILETVKPDAGLRIHGTISSDFKHDNASSICIYSISLFDFQPFNFKSVHYMDGGWVTMDVLKSIRHSGRVEFMLTNFSCKDFNEYIHYWVNSKEDIIRDLSIGLERDFNERVLLDNLAFATCQCRYKTYHFIKAKNNENRKFTFAKVSYDNSRPYKVDFETDEPDVGLAAVIFKHLEDIEEIQKLSEVVEKIEELEMKCMEVLEGETSDTEKERIRNEMEIVVKTRNLIETRLDAIRSQWKNFLKNIYSGLLRVAGITDTTLRVTVTSPSYV</sequence>
<dbReference type="EMBL" id="WUAV01000002">
    <property type="protein sequence ID" value="KAF1764972.1"/>
    <property type="molecule type" value="Genomic_DNA"/>
</dbReference>
<accession>A0A6A5HFM6</accession>
<organism evidence="2 3">
    <name type="scientific">Caenorhabditis remanei</name>
    <name type="common">Caenorhabditis vulgaris</name>
    <dbReference type="NCBI Taxonomy" id="31234"/>
    <lineage>
        <taxon>Eukaryota</taxon>
        <taxon>Metazoa</taxon>
        <taxon>Ecdysozoa</taxon>
        <taxon>Nematoda</taxon>
        <taxon>Chromadorea</taxon>
        <taxon>Rhabditida</taxon>
        <taxon>Rhabditina</taxon>
        <taxon>Rhabditomorpha</taxon>
        <taxon>Rhabditoidea</taxon>
        <taxon>Rhabditidae</taxon>
        <taxon>Peloderinae</taxon>
        <taxon>Caenorhabditis</taxon>
    </lineage>
</organism>
<dbReference type="Proteomes" id="UP000483820">
    <property type="component" value="Chromosome II"/>
</dbReference>
<dbReference type="RefSeq" id="XP_003117159.2">
    <property type="nucleotide sequence ID" value="XM_003117111.2"/>
</dbReference>
<dbReference type="CTD" id="9821671"/>
<gene>
    <name evidence="2" type="ORF">GCK72_004923</name>
</gene>